<gene>
    <name evidence="2" type="ORF">Q5Y73_02695</name>
</gene>
<keyword evidence="1" id="KW-1133">Transmembrane helix</keyword>
<dbReference type="EMBL" id="JAVAMP010000001">
    <property type="protein sequence ID" value="MDP5273002.1"/>
    <property type="molecule type" value="Genomic_DNA"/>
</dbReference>
<evidence type="ECO:0000313" key="2">
    <source>
        <dbReference type="EMBL" id="MDP5273002.1"/>
    </source>
</evidence>
<accession>A0ABT9IVB6</accession>
<keyword evidence="1" id="KW-0472">Membrane</keyword>
<organism evidence="2 3">
    <name type="scientific">Chengkuizengella axinellae</name>
    <dbReference type="NCBI Taxonomy" id="3064388"/>
    <lineage>
        <taxon>Bacteria</taxon>
        <taxon>Bacillati</taxon>
        <taxon>Bacillota</taxon>
        <taxon>Bacilli</taxon>
        <taxon>Bacillales</taxon>
        <taxon>Paenibacillaceae</taxon>
        <taxon>Chengkuizengella</taxon>
    </lineage>
</organism>
<name>A0ABT9IVB6_9BACL</name>
<protein>
    <submittedName>
        <fullName evidence="2">Uncharacterized protein</fullName>
    </submittedName>
</protein>
<keyword evidence="3" id="KW-1185">Reference proteome</keyword>
<evidence type="ECO:0000313" key="3">
    <source>
        <dbReference type="Proteomes" id="UP001231941"/>
    </source>
</evidence>
<feature type="transmembrane region" description="Helical" evidence="1">
    <location>
        <begin position="64"/>
        <end position="82"/>
    </location>
</feature>
<evidence type="ECO:0000256" key="1">
    <source>
        <dbReference type="SAM" id="Phobius"/>
    </source>
</evidence>
<feature type="transmembrane region" description="Helical" evidence="1">
    <location>
        <begin position="16"/>
        <end position="44"/>
    </location>
</feature>
<feature type="transmembrane region" description="Helical" evidence="1">
    <location>
        <begin position="89"/>
        <end position="108"/>
    </location>
</feature>
<proteinExistence type="predicted"/>
<reference evidence="2 3" key="1">
    <citation type="submission" date="2023-08" db="EMBL/GenBank/DDBJ databases">
        <authorList>
            <person name="Park J.-S."/>
        </authorList>
    </citation>
    <scope>NUCLEOTIDE SEQUENCE [LARGE SCALE GENOMIC DNA]</scope>
    <source>
        <strain evidence="2 3">2205SS18-9</strain>
    </source>
</reference>
<sequence length="157" mass="18604">MDADIKNISKTNAQKVMLVCLKTIFLINLLIYSMFILIIMATASEYASHTVILTYVEFNPSEELIKFSIHSFIYLILFYLFFNIQKEFTYKFISSVILFLLHLLWLYFSLWGIGFRSDLAFIEVVIMTYGFFILNLIAVTICVINIVKYFKMFKEWF</sequence>
<dbReference type="Proteomes" id="UP001231941">
    <property type="component" value="Unassembled WGS sequence"/>
</dbReference>
<feature type="transmembrane region" description="Helical" evidence="1">
    <location>
        <begin position="120"/>
        <end position="147"/>
    </location>
</feature>
<dbReference type="RefSeq" id="WP_305990297.1">
    <property type="nucleotide sequence ID" value="NZ_JAVAMP010000001.1"/>
</dbReference>
<keyword evidence="1" id="KW-0812">Transmembrane</keyword>
<comment type="caution">
    <text evidence="2">The sequence shown here is derived from an EMBL/GenBank/DDBJ whole genome shotgun (WGS) entry which is preliminary data.</text>
</comment>